<evidence type="ECO:0000313" key="2">
    <source>
        <dbReference type="Proteomes" id="UP000252182"/>
    </source>
</evidence>
<sequence length="76" mass="8790">MVFKAKFLIQIIIFNPIVEWVKKPSADAEGFFKVCYVYELGHIFLYGLALSNETKQVFWIVEFWNQIDGAANAILC</sequence>
<reference evidence="2" key="1">
    <citation type="submission" date="2018-07" db="EMBL/GenBank/DDBJ databases">
        <authorList>
            <person name="Kim H."/>
        </authorList>
    </citation>
    <scope>NUCLEOTIDE SEQUENCE [LARGE SCALE GENOMIC DNA]</scope>
    <source>
        <strain evidence="2">F02</strain>
    </source>
</reference>
<protein>
    <submittedName>
        <fullName evidence="1">Uncharacterized protein</fullName>
    </submittedName>
</protein>
<dbReference type="KEGG" id="hyf:DTO96_101631"/>
<keyword evidence="2" id="KW-1185">Reference proteome</keyword>
<dbReference type="Proteomes" id="UP000252182">
    <property type="component" value="Chromosome"/>
</dbReference>
<gene>
    <name evidence="1" type="ORF">DTO96_101631</name>
</gene>
<organism evidence="1 2">
    <name type="scientific">Ephemeroptericola cinctiostellae</name>
    <dbReference type="NCBI Taxonomy" id="2268024"/>
    <lineage>
        <taxon>Bacteria</taxon>
        <taxon>Pseudomonadati</taxon>
        <taxon>Pseudomonadota</taxon>
        <taxon>Betaproteobacteria</taxon>
        <taxon>Burkholderiales</taxon>
        <taxon>Burkholderiaceae</taxon>
        <taxon>Ephemeroptericola</taxon>
    </lineage>
</organism>
<dbReference type="AlphaFoldDB" id="A0A345DC03"/>
<name>A0A345DC03_9BURK</name>
<accession>A0A345DC03</accession>
<proteinExistence type="predicted"/>
<evidence type="ECO:0000313" key="1">
    <source>
        <dbReference type="EMBL" id="AXF85891.1"/>
    </source>
</evidence>
<dbReference type="EMBL" id="CP031124">
    <property type="protein sequence ID" value="AXF85891.1"/>
    <property type="molecule type" value="Genomic_DNA"/>
</dbReference>